<dbReference type="Pfam" id="PF01105">
    <property type="entry name" value="EMP24_GP25L"/>
    <property type="match status" value="1"/>
</dbReference>
<evidence type="ECO:0000256" key="8">
    <source>
        <dbReference type="RuleBase" id="RU003827"/>
    </source>
</evidence>
<dbReference type="GO" id="GO:0005789">
    <property type="term" value="C:endoplasmic reticulum membrane"/>
    <property type="evidence" value="ECO:0007669"/>
    <property type="project" value="UniProtKB-SubCell"/>
</dbReference>
<keyword evidence="3 8" id="KW-0812">Transmembrane</keyword>
<feature type="chain" id="PRO_5044681530" evidence="10">
    <location>
        <begin position="21"/>
        <end position="247"/>
    </location>
</feature>
<dbReference type="Proteomes" id="UP000694548">
    <property type="component" value="Unassembled WGS sequence"/>
</dbReference>
<keyword evidence="6 9" id="KW-1133">Transmembrane helix</keyword>
<keyword evidence="14" id="KW-1185">Reference proteome</keyword>
<evidence type="ECO:0000259" key="11">
    <source>
        <dbReference type="PROSITE" id="PS50866"/>
    </source>
</evidence>
<dbReference type="PANTHER" id="PTHR22811">
    <property type="entry name" value="TRANSMEMBRANE EMP24 DOMAIN-CONTAINING PROTEIN"/>
    <property type="match status" value="1"/>
</dbReference>
<feature type="domain" description="GOLD" evidence="11">
    <location>
        <begin position="53"/>
        <end position="138"/>
    </location>
</feature>
<evidence type="ECO:0000256" key="5">
    <source>
        <dbReference type="ARBA" id="ARBA00022824"/>
    </source>
</evidence>
<evidence type="ECO:0000256" key="10">
    <source>
        <dbReference type="SAM" id="SignalP"/>
    </source>
</evidence>
<feature type="transmembrane region" description="Helical" evidence="9">
    <location>
        <begin position="208"/>
        <end position="230"/>
    </location>
</feature>
<protein>
    <submittedName>
        <fullName evidence="12 13">Transmembrane p24 trafficking protein 6</fullName>
    </submittedName>
</protein>
<reference evidence="13" key="2">
    <citation type="submission" date="2025-05" db="UniProtKB">
        <authorList>
            <consortium name="Ensembl"/>
        </authorList>
    </citation>
    <scope>IDENTIFICATION</scope>
</reference>
<dbReference type="EMBL" id="JAAVVJ010000004">
    <property type="protein sequence ID" value="KAF7225362.1"/>
    <property type="molecule type" value="Genomic_DNA"/>
</dbReference>
<proteinExistence type="inferred from homology"/>
<evidence type="ECO:0000313" key="12">
    <source>
        <dbReference type="EMBL" id="KAF7225362.1"/>
    </source>
</evidence>
<keyword evidence="4 10" id="KW-0732">Signal</keyword>
<comment type="subcellular location">
    <subcellularLocation>
        <location evidence="1">Endoplasmic reticulum membrane</location>
        <topology evidence="1">Single-pass type I membrane protein</topology>
    </subcellularLocation>
    <subcellularLocation>
        <location evidence="8">Membrane</location>
        <topology evidence="8">Single-pass type I membrane protein</topology>
    </subcellularLocation>
</comment>
<organism evidence="13 14">
    <name type="scientific">Nothobranchius furzeri</name>
    <name type="common">Turquoise killifish</name>
    <dbReference type="NCBI Taxonomy" id="105023"/>
    <lineage>
        <taxon>Eukaryota</taxon>
        <taxon>Metazoa</taxon>
        <taxon>Chordata</taxon>
        <taxon>Craniata</taxon>
        <taxon>Vertebrata</taxon>
        <taxon>Euteleostomi</taxon>
        <taxon>Actinopterygii</taxon>
        <taxon>Neopterygii</taxon>
        <taxon>Teleostei</taxon>
        <taxon>Neoteleostei</taxon>
        <taxon>Acanthomorphata</taxon>
        <taxon>Ovalentaria</taxon>
        <taxon>Atherinomorphae</taxon>
        <taxon>Cyprinodontiformes</taxon>
        <taxon>Nothobranchiidae</taxon>
        <taxon>Nothobranchius</taxon>
    </lineage>
</organism>
<dbReference type="OMA" id="HNRFSTM"/>
<name>A0A8C6P0E8_NOTFU</name>
<dbReference type="GeneTree" id="ENSGT00390000010961"/>
<dbReference type="SMART" id="SM01190">
    <property type="entry name" value="EMP24_GP25L"/>
    <property type="match status" value="1"/>
</dbReference>
<dbReference type="RefSeq" id="XP_015831987.1">
    <property type="nucleotide sequence ID" value="XM_015976501.3"/>
</dbReference>
<dbReference type="Ensembl" id="ENSNFUT00015038098.1">
    <property type="protein sequence ID" value="ENSNFUP00015036493.1"/>
    <property type="gene ID" value="ENSNFUG00015017681.1"/>
</dbReference>
<keyword evidence="5" id="KW-0256">Endoplasmic reticulum</keyword>
<keyword evidence="7 9" id="KW-0472">Membrane</keyword>
<evidence type="ECO:0000256" key="7">
    <source>
        <dbReference type="ARBA" id="ARBA00023136"/>
    </source>
</evidence>
<gene>
    <name evidence="13" type="primary">TMED6</name>
    <name evidence="12" type="synonym">tmed6</name>
    <name evidence="12" type="ORF">G4P62_018709</name>
</gene>
<evidence type="ECO:0000256" key="2">
    <source>
        <dbReference type="ARBA" id="ARBA00007104"/>
    </source>
</evidence>
<dbReference type="PROSITE" id="PS50866">
    <property type="entry name" value="GOLD"/>
    <property type="match status" value="1"/>
</dbReference>
<evidence type="ECO:0000256" key="3">
    <source>
        <dbReference type="ARBA" id="ARBA00022692"/>
    </source>
</evidence>
<sequence length="247" mass="28817">MLHWIYCFLLSLWFWGSGQCGPQTRPHSDITDQELFWGADQYDFSVVLPAAGTECFWHFAHRGERFYLSFMVQWVTGVGHDRHLSVMVNAPSGLMVSTSDDAKGQINFEVEETGFHQMCFSNFHNRFSTMQVFLSFGVYYEDYQDPSMSHEEEMEEEVSKDLNNTLRGIETATHRVEQRVFHVFRYYSFGRMRKSADYFLLQSNSLYISWWSTALSLLIITSGYLQLLFLKSLFVSTTGPEDDKPRC</sequence>
<dbReference type="OrthoDB" id="10037706at2759"/>
<dbReference type="KEGG" id="nfu:107396687"/>
<comment type="similarity">
    <text evidence="2 8">Belongs to the EMP24/GP25L family.</text>
</comment>
<evidence type="ECO:0000256" key="6">
    <source>
        <dbReference type="ARBA" id="ARBA00022989"/>
    </source>
</evidence>
<evidence type="ECO:0000256" key="1">
    <source>
        <dbReference type="ARBA" id="ARBA00004115"/>
    </source>
</evidence>
<feature type="signal peptide" evidence="10">
    <location>
        <begin position="1"/>
        <end position="20"/>
    </location>
</feature>
<evidence type="ECO:0000256" key="4">
    <source>
        <dbReference type="ARBA" id="ARBA00022729"/>
    </source>
</evidence>
<dbReference type="InterPro" id="IPR015720">
    <property type="entry name" value="Emp24-like"/>
</dbReference>
<evidence type="ECO:0000256" key="9">
    <source>
        <dbReference type="SAM" id="Phobius"/>
    </source>
</evidence>
<dbReference type="InterPro" id="IPR009038">
    <property type="entry name" value="GOLD_dom"/>
</dbReference>
<reference evidence="12" key="1">
    <citation type="submission" date="2020-03" db="EMBL/GenBank/DDBJ databases">
        <title>Intra-Species Differences in Population Size shape Life History and Genome Evolution.</title>
        <authorList>
            <person name="Willemsen D."/>
            <person name="Cui R."/>
            <person name="Valenzano D.R."/>
        </authorList>
    </citation>
    <scope>NUCLEOTIDE SEQUENCE</scope>
    <source>
        <strain evidence="12">GRZ</strain>
        <tissue evidence="12">Whole</tissue>
    </source>
</reference>
<evidence type="ECO:0000313" key="14">
    <source>
        <dbReference type="Proteomes" id="UP000694548"/>
    </source>
</evidence>
<dbReference type="AlphaFoldDB" id="A0A8C6P0E8"/>
<dbReference type="Proteomes" id="UP000822369">
    <property type="component" value="Chromosome 4"/>
</dbReference>
<evidence type="ECO:0000313" key="13">
    <source>
        <dbReference type="Ensembl" id="ENSNFUP00015036493.1"/>
    </source>
</evidence>
<dbReference type="CTD" id="146456"/>
<accession>A0A8C6P0E8</accession>
<dbReference type="GeneID" id="107396687"/>